<evidence type="ECO:0000256" key="1">
    <source>
        <dbReference type="SAM" id="MobiDB-lite"/>
    </source>
</evidence>
<dbReference type="Proteomes" id="UP000813463">
    <property type="component" value="Chromosome 4"/>
</dbReference>
<dbReference type="AlphaFoldDB" id="A0A9R0KAU7"/>
<sequence length="395" mass="43283">MNFGVAQNGHVEDGIIHVVSDISEDSLSASSATESYVSAESNSAEAGEGPAIDNAAFLGEESDPQTPENYHHPVRFNEGGHILPQNTSTFPGDPYHSYYPSQQQAFNPRFHMRAPSLCSDSSGSNLSEAGLEGNLGRFQSSIRLTFEAGEPSNVRQQLPMTNQTGLLGSWPRPFVELQQTVNELANMDIYSAGKFGDSDRARMYIPSRGFSDTLARRTTHVQPPPNLNIPGTSTGINDLYGLTRGTSDPSTPVIFKQYSPGVNKDAQDVNQVSTPMLFKASPTAMIVSKKRKQPLTFTRSRSYDSKAHFGYSGSSWSHKRHKSFDDLNNLADVDPVSVKQLSAMLQNDFVRINNRLGELGQKRRFDFNSTSPSKKAKPTLSLSETKAEALPSTKK</sequence>
<dbReference type="GeneID" id="110802891"/>
<evidence type="ECO:0000313" key="2">
    <source>
        <dbReference type="Proteomes" id="UP000813463"/>
    </source>
</evidence>
<proteinExistence type="predicted"/>
<organism evidence="2 3">
    <name type="scientific">Spinacia oleracea</name>
    <name type="common">Spinach</name>
    <dbReference type="NCBI Taxonomy" id="3562"/>
    <lineage>
        <taxon>Eukaryota</taxon>
        <taxon>Viridiplantae</taxon>
        <taxon>Streptophyta</taxon>
        <taxon>Embryophyta</taxon>
        <taxon>Tracheophyta</taxon>
        <taxon>Spermatophyta</taxon>
        <taxon>Magnoliopsida</taxon>
        <taxon>eudicotyledons</taxon>
        <taxon>Gunneridae</taxon>
        <taxon>Pentapetalae</taxon>
        <taxon>Caryophyllales</taxon>
        <taxon>Chenopodiaceae</taxon>
        <taxon>Chenopodioideae</taxon>
        <taxon>Anserineae</taxon>
        <taxon>Spinacia</taxon>
    </lineage>
</organism>
<dbReference type="KEGG" id="soe:110802891"/>
<protein>
    <submittedName>
        <fullName evidence="3">Uncharacterized protein</fullName>
    </submittedName>
</protein>
<keyword evidence="2" id="KW-1185">Reference proteome</keyword>
<name>A0A9R0KAU7_SPIOL</name>
<feature type="region of interest" description="Disordered" evidence="1">
    <location>
        <begin position="363"/>
        <end position="395"/>
    </location>
</feature>
<dbReference type="RefSeq" id="XP_021864038.2">
    <property type="nucleotide sequence ID" value="XM_022008346.2"/>
</dbReference>
<gene>
    <name evidence="3" type="primary">LOC110802891</name>
</gene>
<evidence type="ECO:0000313" key="3">
    <source>
        <dbReference type="RefSeq" id="XP_021864038.2"/>
    </source>
</evidence>
<reference evidence="2" key="1">
    <citation type="journal article" date="2021" name="Nat. Commun.">
        <title>Genomic analyses provide insights into spinach domestication and the genetic basis of agronomic traits.</title>
        <authorList>
            <person name="Cai X."/>
            <person name="Sun X."/>
            <person name="Xu C."/>
            <person name="Sun H."/>
            <person name="Wang X."/>
            <person name="Ge C."/>
            <person name="Zhang Z."/>
            <person name="Wang Q."/>
            <person name="Fei Z."/>
            <person name="Jiao C."/>
            <person name="Wang Q."/>
        </authorList>
    </citation>
    <scope>NUCLEOTIDE SEQUENCE [LARGE SCALE GENOMIC DNA]</scope>
    <source>
        <strain evidence="2">cv. Varoflay</strain>
    </source>
</reference>
<reference evidence="3" key="2">
    <citation type="submission" date="2025-08" db="UniProtKB">
        <authorList>
            <consortium name="RefSeq"/>
        </authorList>
    </citation>
    <scope>IDENTIFICATION</scope>
    <source>
        <tissue evidence="3">Leaf</tissue>
    </source>
</reference>
<accession>A0A9R0KAU7</accession>